<dbReference type="Gene3D" id="2.40.10.340">
    <property type="entry name" value="Rod shape-determining protein MreC, domain 1"/>
    <property type="match status" value="1"/>
</dbReference>
<dbReference type="PIRSF" id="PIRSF038471">
    <property type="entry name" value="MreC"/>
    <property type="match status" value="1"/>
</dbReference>
<organism evidence="8">
    <name type="scientific">uncultured Solirubrobacteraceae bacterium</name>
    <dbReference type="NCBI Taxonomy" id="1162706"/>
    <lineage>
        <taxon>Bacteria</taxon>
        <taxon>Bacillati</taxon>
        <taxon>Actinomycetota</taxon>
        <taxon>Thermoleophilia</taxon>
        <taxon>Solirubrobacterales</taxon>
        <taxon>Solirubrobacteraceae</taxon>
        <taxon>environmental samples</taxon>
    </lineage>
</organism>
<dbReference type="Pfam" id="PF04085">
    <property type="entry name" value="MreC"/>
    <property type="match status" value="1"/>
</dbReference>
<dbReference type="Gene3D" id="2.40.10.350">
    <property type="entry name" value="Rod shape-determining protein MreC, domain 2"/>
    <property type="match status" value="1"/>
</dbReference>
<dbReference type="PANTHER" id="PTHR34138:SF1">
    <property type="entry name" value="CELL SHAPE-DETERMINING PROTEIN MREC"/>
    <property type="match status" value="1"/>
</dbReference>
<evidence type="ECO:0000256" key="6">
    <source>
        <dbReference type="SAM" id="Coils"/>
    </source>
</evidence>
<evidence type="ECO:0000256" key="5">
    <source>
        <dbReference type="PIRNR" id="PIRNR038471"/>
    </source>
</evidence>
<sequence length="292" mass="31726">MHDRAVRRRRAALAALVVLSLGLLTVYFGESAGGALHSAQRGVTGVLSPIQEGASRALKPARDLFGWFGDTLDAKSERDRLKAERDALRQEVAELEVQRRDNEQLRELLEFNTGVGIDRYQPVKARVITRSPSLWYSTFQINQGSSEGLRAGQPVVNGEGLVGKVKSVSSSSAWVTLITDREFGVSAQAARTGEPGIIEPAVGAPGTLLFELVPQGRLVRRSDRIVTAGTTSEELPSLFPRGIPIGTVERIVEGDGQLDRRIHVMPAVDLRRVEFVEVLTRATGDLRASTAP</sequence>
<proteinExistence type="inferred from homology"/>
<keyword evidence="6" id="KW-0175">Coiled coil</keyword>
<dbReference type="NCBIfam" id="TIGR00219">
    <property type="entry name" value="mreC"/>
    <property type="match status" value="1"/>
</dbReference>
<gene>
    <name evidence="8" type="ORF">AVDCRST_MAG38-1209</name>
</gene>
<dbReference type="InterPro" id="IPR042175">
    <property type="entry name" value="Cell/Rod_MreC_2"/>
</dbReference>
<dbReference type="EMBL" id="CADCVJ010000079">
    <property type="protein sequence ID" value="CAA9469862.1"/>
    <property type="molecule type" value="Genomic_DNA"/>
</dbReference>
<dbReference type="InterPro" id="IPR042177">
    <property type="entry name" value="Cell/Rod_1"/>
</dbReference>
<evidence type="ECO:0000256" key="3">
    <source>
        <dbReference type="ARBA" id="ARBA00022960"/>
    </source>
</evidence>
<protein>
    <recommendedName>
        <fullName evidence="2 5">Cell shape-determining protein MreC</fullName>
    </recommendedName>
    <alternativeName>
        <fullName evidence="4 5">Cell shape protein MreC</fullName>
    </alternativeName>
</protein>
<evidence type="ECO:0000313" key="8">
    <source>
        <dbReference type="EMBL" id="CAA9469862.1"/>
    </source>
</evidence>
<dbReference type="InterPro" id="IPR055342">
    <property type="entry name" value="MreC_beta-barrel_core"/>
</dbReference>
<evidence type="ECO:0000256" key="1">
    <source>
        <dbReference type="ARBA" id="ARBA00009369"/>
    </source>
</evidence>
<evidence type="ECO:0000259" key="7">
    <source>
        <dbReference type="Pfam" id="PF04085"/>
    </source>
</evidence>
<feature type="coiled-coil region" evidence="6">
    <location>
        <begin position="71"/>
        <end position="108"/>
    </location>
</feature>
<dbReference type="InterPro" id="IPR007221">
    <property type="entry name" value="MreC"/>
</dbReference>
<evidence type="ECO:0000256" key="2">
    <source>
        <dbReference type="ARBA" id="ARBA00013855"/>
    </source>
</evidence>
<evidence type="ECO:0000256" key="4">
    <source>
        <dbReference type="ARBA" id="ARBA00032089"/>
    </source>
</evidence>
<name>A0A6J4RHL0_9ACTN</name>
<dbReference type="AlphaFoldDB" id="A0A6J4RHL0"/>
<comment type="similarity">
    <text evidence="1 5">Belongs to the MreC family.</text>
</comment>
<dbReference type="GO" id="GO:0005886">
    <property type="term" value="C:plasma membrane"/>
    <property type="evidence" value="ECO:0007669"/>
    <property type="project" value="TreeGrafter"/>
</dbReference>
<keyword evidence="3 5" id="KW-0133">Cell shape</keyword>
<comment type="function">
    <text evidence="5">Involved in formation and maintenance of cell shape.</text>
</comment>
<feature type="domain" description="Rod shape-determining protein MreC beta-barrel core" evidence="7">
    <location>
        <begin position="127"/>
        <end position="279"/>
    </location>
</feature>
<dbReference type="PANTHER" id="PTHR34138">
    <property type="entry name" value="CELL SHAPE-DETERMINING PROTEIN MREC"/>
    <property type="match status" value="1"/>
</dbReference>
<accession>A0A6J4RHL0</accession>
<reference evidence="8" key="1">
    <citation type="submission" date="2020-02" db="EMBL/GenBank/DDBJ databases">
        <authorList>
            <person name="Meier V. D."/>
        </authorList>
    </citation>
    <scope>NUCLEOTIDE SEQUENCE</scope>
    <source>
        <strain evidence="8">AVDCRST_MAG38</strain>
    </source>
</reference>
<dbReference type="GO" id="GO:0008360">
    <property type="term" value="P:regulation of cell shape"/>
    <property type="evidence" value="ECO:0007669"/>
    <property type="project" value="UniProtKB-KW"/>
</dbReference>